<evidence type="ECO:0000313" key="1">
    <source>
        <dbReference type="EMBL" id="KAI4586296.1"/>
    </source>
</evidence>
<organism evidence="1 2">
    <name type="scientific">Ovis ammon polii x Ovis aries</name>
    <dbReference type="NCBI Taxonomy" id="2918886"/>
    <lineage>
        <taxon>Eukaryota</taxon>
        <taxon>Metazoa</taxon>
        <taxon>Chordata</taxon>
        <taxon>Craniata</taxon>
        <taxon>Vertebrata</taxon>
        <taxon>Euteleostomi</taxon>
        <taxon>Mammalia</taxon>
        <taxon>Eutheria</taxon>
        <taxon>Laurasiatheria</taxon>
        <taxon>Artiodactyla</taxon>
        <taxon>Ruminantia</taxon>
        <taxon>Pecora</taxon>
        <taxon>Bovidae</taxon>
        <taxon>Caprinae</taxon>
        <taxon>Ovis</taxon>
    </lineage>
</organism>
<accession>A0ACB9VA02</accession>
<dbReference type="Proteomes" id="UP001057279">
    <property type="component" value="Linkage Group LG03"/>
</dbReference>
<protein>
    <submittedName>
        <fullName evidence="1">Uncharacterized protein</fullName>
    </submittedName>
</protein>
<gene>
    <name evidence="1" type="ORF">MJG53_004083</name>
</gene>
<comment type="caution">
    <text evidence="1">The sequence shown here is derived from an EMBL/GenBank/DDBJ whole genome shotgun (WGS) entry which is preliminary data.</text>
</comment>
<dbReference type="EMBL" id="CM043028">
    <property type="protein sequence ID" value="KAI4586296.1"/>
    <property type="molecule type" value="Genomic_DNA"/>
</dbReference>
<keyword evidence="2" id="KW-1185">Reference proteome</keyword>
<proteinExistence type="predicted"/>
<sequence>MVGGQDLSVQSTALLGKPFPPHRCSLSAEQMPVKRLLLRALAVRALELRLKDGAHRCEGRVEVKHQGEWGTVDDRNWSLKDASVVCRQLECGVAVGIPQEVYFGPGLGPIWLLYTLCEGTESTVSDCRHSNIKDYRNDSYTHDRDAGVVCSGFVRLAGGDGPCSGRVEAHSGEAWIPVSDGNFTLPTAQVICAELGCGKAVSVQGHELFRESNGQLLAEEFRCEGEEPELWVCPRVPCPGGTCHHSGAAQVVCSAYSEVRLMTNGSSQCEGQMEMNISGQWRALCASPWSLANANVVCRQLGCGVAISTLRGPHLVEGGDEILTARFHCSGAESFLWSCPVTALGGPDCSHGNTVSVICSGNHTQLLSQCNDSMAEPAGSEASVESAPYCSDSRQLRLVDGGGPCAGRVEILDQGSWGTICDDGWDLDDAHVVCRQLGCGEALNATGSAHFGAGSGPIWLDDLNCTGKESQVWRCPSRGWGQHDCRHKQDAGVICSEFLALRMVSEDQQCAGWLEVFYNGTWGSVCRNPMEDITVSVICRQLGCGESGTLNSSVGLREGSRPRWVDGIRCRKTDTSLWQCPSDPWNYTSCSPKEEAYISCEGSRQLRLVDGRGPCAGRVEILDHGTWGTICNYSWDLDDARVVCRQLGCGEALKATRSSSFGAGSGPIWLGNVKCTGKESHVWMCPSWGWGKHYCDHSQDAGVICSGFVRLAGGDEPCSGRVEVHTGEAWIPVSDGNFTLPTAQVICAELGCGKAVSVLGQVPFRESNGQVWAEEFRCEGEEPKLWWCPRVPCPGGTCHHSGAVQVVCSVYADVRLLTNGSSQCEGQVEMNIFGRWRALCASHWSLANANVVCRQLGCGVVISTPNGAEGSDQLWKARFHCSGTESFLWKCPVTALGVPDCSHDNTASVICSENQTQVLPQCDHFVSEPARSAASEESLPYCSDSRQLRLVDGGGPCAGRVEILDQGSWGTICDDGWDLDDARVVCRQLGCGEALNATGSAHFGVGSGPIWLDDLNCTGKESQVWRCPSRGWGRHDCRHKEDAGVICSEFLALRMVSEDQQCAGWLEVFYNGTWGSVCRSPMDDITVSIICRQLGCGDSGTLNSSVGLREGSRPRKKTQELSNCCPLHREKLRLRGGDSECSGRVEVWHSGSWGTVCDDSWSLAEAEVVCQQLDCGQALEAVRAATFGPGNGSIWLDEVRCGGRESSLWDCAAEPWGQSDCKHEEDAGVRCSGVRTTLPMTTAGTRTTSNSFPGIFSLPGVLCLILGALLFLVLIILVTQLLRWRAERRALSSYEDALAEAVYEELDYVLTQKEGLGSPDQRTDVPAENYDDVEEVPVPGTPPASQGSEEEVPPEKEDGVRSSQTVLELRLKDGAHRCEGRVEVKHQGEWGTVDDTDWSWKDASVVCRQLGCGVAIGIPKQAYFGPGVGPIWLLYTSCEGVESTVSDCRHSNIKDYRNDSLIHDWDAGVVCSGFVHLAGGDGPCSGRVEVYSGEAWIPVSDGNFTLSTAQVICAELGCGKAVSVQGHEFFRESNGQVWAEEFRCEGEEPELWVCPRVPCPGGTCHHSGAAEVVCSAYSEIRLMTNGSSQCEGQVEMNISGRWRALCASHWSLANANVVCRQLGCGVAISTPGGPQLVEGGDQISTARFHCSGAESFLWSCPVTVLGGPHCSHGNTASVICSGNQTQVLPQCNDSVSEPANSAASVVSTPYCSDSRQLRLVDGGGPCAGRVEILDQGSWGTICDDGWDLDDARVVCRQLGCGEALNATGSAHFGAGSGPIWLDDLNCTGKESHVWRCPSRGWGRHDCRHKQDAGVICSEFLALRMVSEDQQCAGWLEVFYNGTWGSVCRSPMEDITVSVICRQLGCGDSGTLNSSVGLREGSRPRWVDGIRCRKTDTSLWQCPSDPWNYTSCSPKEEAYISCEGSRQLRLVDGGGPCAGRVEILDQGSWGTICDYSWDLDDARVVCRQLGCGEALEATRSSSFGAGSGPIWLNNLKCTGKESHVWRCSSWGWGKHYCDHSNNAGVICSGFVRLAGGDGPCSGRVEVYSGEAWIPVSDGNFTLPTAQVICAELGCGKAVSALGQVPFRESNALFWAEEFRCEGAEPELWVCPRVPCPGGTCHHSGAVQVVCSVYTDVQLVTNSSSQCEGQVEMNIFGRWRALCASHWSLANANVVCRQLGCGVAISTPNGAEGSDQLWKARFHCSGTESFLWKCPVTVLGVPDCSYGNTASVICSGNQTQVLPQCDHFVSEPAGSAASEESAPYCSDSRQLRLVDGGGPCAGRVEILDQGSWGTICDDGWDLDDARVVCRQLGCGEALNATGSAHFGAGSGPIWLDNLNCTGNESLVWKCPSRGWGRHDCRHKEDAGVICSEFLALRMVSEDQQCAGWLEVFYNGTWGSVCRSPMDDVTVSIICSQLGCGDSGSVNTSVGLREGSRPRKKTQELSNCCPLHREKLQLRGGDSECSGRVEVWHSGSWGTVCDDSWSLAEAEVVCQQLGCGQALEAVQAATFGPGNGSIWLDEVRCGGRESSLWDCAAEPWGQSDCKHEEDAGVRCSGVRTTLPTTTAGTRTTSNSLPGIFSLPGVLCLILGALLFLVLIILVTQLLRWRAERRALSSYEDALAEAVYEELDYVLTQKEGLGSPDQRTDVPAENYDDAEEVPVPGTPPASQGSEEEVPPEKDDGVRSSQTVLELRLKDGAHRCEGRVEVKHQGEWGTVADGSWSLKDASVACRQLGCGAAVGIPKQAYFGPGLGPIWLSYTSCEGVESTVSDCRHSNIKDYRNDRYIHNWDAGVVCSGFVRLAGGDGPCSGRVEVYSGEAWIPVSDGNFTLPTAQVICAELGCGKAVSVEVHELFRASSARVWAEEFSCEGEEPELWVCPRVSCPGGTCHHSGAAQVVCSAYSEVQLMTNGSSQCEGQVEMNISGRWRGLCASHWSLANANVVCHQLGCGVAISTPRGPHLAEGSGQILTARFHCSGEESFLWSCPVTALGGPDCSHGNTASVICSGNQTQVLPQCNDSMAEPADSGASVESTPYCSVNRQLRLVDGGDPCAGRVEILDQGSWGTICDDGWDLEDARVVCRQLGCGEALNATGSAHFGTGSGPIWLDDLNCTGNESHVWRCPSRGWGQHDCRHKQDAGVICSEFLALRMVSEDQQCAGWLEVFYNGTWGSVCRSPMEDITVSMICRQLGCGDSGTLNSSVGLREGSRPRWVDGIRCRKTDTSLWQCPSDPWNYTSCSPKEEAYISCEGSRQLRLVDGGGPCAGRVEILDQGSWGTICDDRWDLDDAHVVCRQLGCGKALQATVSSSFGAGSGPIWLGNVKCTGKESHVWRCPSWGWGKHYCDHSGDAGVICSGFVRLAGGAGPCSGRVEVHSGEAWTPVSDGNFTLPTAQVICAELGCGKAVSVLGQVSFRESDGQVWAEEFRCEGEEPELRVCPRVPCPGGTCHHSRAVQVVCSVYTDVRLMTKGSSQCEGQVEMMNISGQWRALCASHWSLANANVVCRQLGCGVAISTPNGAEGSDQLWKARFHCSGTESFLWKCPVTVLGVPDCSHGNTVSVICSGNQTQVLPQCDHFVSEPAGSAASEESAPYCSDSRQLRLVDGGGRCAGRVEILDQGSWGTICDDGWDLDDARVVCRQLGCGEALNATGSAHFGAGSGPIWLDDLNCAGNESQVWRCPSRGWGQHDCRHKEDAGVICSEFLALRMVSEDQECAGWLEVFYNGTWGSVCRSPMDDVTVSIICSQLGCGDSGSVNTSVGLREGSRPRKKTQELSNCCPLHREKLRLRGGDSECSGRVEVWHSGSWGTVCDDSWSLAEAEVVCQQLGCGQALEAVRAATFGPGNGSIWLDEVRCGGRESSLWDCAAEPWGQSDCKHEEDAGVRCSGVRTTLPMTTAGTRTTSNSLPGIFSLPGVLCLILGSLLFLVLIILVTQLLRWRAERRALSSYEDALAEAVYEELDYLLTQKEGLGSPDQRTDVPAENYDDAKEVPVPGTPPDSQGSEEEVPPEKDNGVRSSQTGSSLNFSREAADPGEGEESLWLLQGKKGDAGLDIQDINSIRAAGLEEDIVSYHSEFPKELYKLTSFAPFLTLFGNISPSLVYDFVYVDSRQLRLVDGAGPCAGRLEILDQGSWGTICEDGWDLEDARVVCRQLGCGEALSAMESGPFGAGSGPIWLDHVYCGRMESHVWQCPSRGWGRHNCGHDEDAGVICSGFVHLVGKDGPCSGRVKVYSGEAWIPVSDGNFTLPTDQVICAELGCGKAVSVLGHVPFRESDGRVWAEEFRCEGEEPKLWSCPRVPCPGGTCHHSGAVQLVCSAYSEVQLMTNGSSQCEGKVEVNFSGRWRALCASHWSLANANVVCHQLGCGVAISTPGGPHLVEGGNQTQVLPQCNDSVSQPAGSEASEEIAPYCSDNRQLRLVDGGGPCAGRVEILAQGSWGTICDDGWDLDDARVVCRQLGCGEALNATGSAQFGAGSGPIWLDDLNCTGKESHVWRKKTQELSSCCPLHRCKDNMAPDYSRCCDPSTVRGEYSDSGTRPASNPLLGIFFLPGVLCLILGSLLFLVLIILVTQLLRWRAERRALSSYEDALAEAVYEELDYLVTQKEGLLGSPEAPDQRTDAPGEDYDDGEEVPVPGALHDSQGSKEEVLPEKEVGMRSQTGSTFCLVPSPVPPWSWFPLSERTAGVSAVAVENLVSSLVEAALSDVALELRLKDGAHRCEGRVEVKYKGEWGTVYAEYWLLAGVEEVCRQLECGVAIDAPRGSYFGPTLGPIWFLYASCERREVESTLTLHKCVHIEFKNYNDTFSHDQDVGAVCSGSVRLFGGDRPCSGHVEVHSGKEWIPVSDGNFTLSTAQVICAELGCGKAVSVLKHMPFRESDGQVWAEEFRCEGEEPELWVCPRVPCPGGTCHHSGAVQVACSANSEVRLMTNGSSQCEGQVEMNISGRWRALCASHWTLANANVVCRQLGCGVAISTPGGPHLVGRDDQISTVRFHCLGAESFLWSCPVTALGGSDCSHGNTASVICSGNQTQVLPQCIDSLPEPTGSAASEESAPYCSDSRRLRLVDGGGHCAGRVEILDQDSWGTICDDGWDLDDARVVCRQLGCGEALNATGSAHFGAGSGPIWLDDLNCAGNESHVWRCPSRDWGRHDCRHKQDAGVICSEFLALRMVSEDQQCAGWLEVFYNGTWGSVCRNPMDDVTVSIICRQLGCGDSGSLNPPVALREDSRPRWVNGIRCRKTDTSLWQCPSDPWNYTSCSPKEEAYIECEDSRQLRLVDGGGPCAGRVEILDQGSWGTICDNDWDLDDARVVCRHLGCGDALNAMGSAHFGAGSGRIFLDTLDCRGKESHLWKCPSQGWGVHNCSHDNDAGVICSGFVRLVGDNGPCSGRVEVRPGEEWTPVSDGNFTLRTAQVICAELGCGKAVSILGHELFRESDGRVWAEEFRCEGEEPYSEVRLMTNGSSQCEGQVEMNISGQWRALCASHWTLANANVVCRQFGCGVAISTPRGPHLVERGDRISTVRFHCSGAESFLWSCPMTALGGPDCSHGNTASVVCSGNQTQVLPQCNDSVSEPADSAASEESAPYCLDSRQLRLVDGGGLCTGRVEILDQGSWGTICDDGWDLDDARVVCRQLGCGEALNATRSAQFGVGSGPIWLDDLNCTGKESHVWRAVTGGAAAFSDREKLRLRGGDSECSGRVEVWHSGSWGTVCDDSWSLAEAEVVCQQLGCGQALEAVRTAAFGPGNGSIWLDEVRCGGRESSLWDCAAEPWGQSDCKHEEDAGVRCSGARTTLPPAIAGTRPASNPLPGIFSLPGVLCLILGALLFLVLIILVTQLLRWRAERRAFSSYEGALAEAEYEELDYLVTQKEGLLDIAGYLSDGEDDKDSRSAPDQRTDAPGEGYDDAEEVPVPGAPPASQVREEEVPPEKEDGMRSQTDLELRLKDGGRRCEGRVEVKHQGEWGTVNSYKWGLEEATVVCRQLGCGAAVDALQRVHFGSAVGPIWFYAIYCRGTESAITECTYTAVKDYRPEGLSHDQDAGVVCSGFMRLADGDRPCSGRVEVHSGKDWTPVSDGNFTFPTAQVICAELGCGNVVSVLGHVPFRESDGLVWAEEFRCKGEEPELWSCPRVPCPGGTCHHSGAVHVVCSEVRLMKNGSSQCEGQVEMNISGRWRALCASHWSLANANVVCRQLGCGVAISTPRGPHFVEGSDQISTVRFHCSGVESFLWSCPVTALGGPDCSHGNMASVICSGNQTQVLPQCNDSMSERAGSVVSEEIAPYCSDSRQLRLVDGDSPCAGRVEILDQGSWGTICDDGWDLDDARVVCRQLGYGEALNATGSAHFGAGSGPIWLNDLNCTGNESHVWNCPSRGWGRHDCRHKEDAGVICSEFLALRMVSEDQQCAGWLEVFYNGTWGSVCRSPMEDITVSIICSQLGCGDSGSLNSSVALREGFRPRWVDGIRCRNTDTSLWQCPSDHWNYTSCSPKEEAYISCAGSRQLRLVDGGGPCAGRVEILDQGSWGTICDDGWDLDDARVVCRQLGCGGALNALQFAELGRGSGPIWLDELNCGGKESHVWRCPSQGWGRHDCGHAEDAGIICSGFVRLAGGEGPCSGRVEVHSGEDWTPVSDGNFTFPTAQVICAELRCGKAVSVLGHVPFRESDGRVWAEEFRCEGEEPKLWSCPRVPCPGGTCHHSGAAQVVCSVYAEVRLMTNGSSQCEGQVEMNISGRWRALCDSHWSLANANVVCRQLSCGVAISTPRGPRFVEGGDQISTVRFHCSGAESFLWTCPVTALGGLDCSHGNTASVICSGNQTQALPQCNDSLSEPAGSAASEESAPYCSDSRQLRLVDGGGPCAGRVEILDQGSWGTICDDGWDLEDARVVCRQLGCGEALNATRSAQFGVGSGPIWLDDLNCTGNESHVWKCPSRGWGRHDCRHKEDVGVICSGQRCTLSTFWGRGGALEDGGLSPEGEMLKGPDKEASFRGACLSSRCEDDGEDPRAVQLLPLAQVHQPRPLPCGSQGLLPPTKGVTGGAAAFSDREKLRLRGGDSECSGRVEVWHSGSWGTVCDDSWSLAEAEVVCQQLGCGQALEAVRAATFGPGNGSIWLDEVRCGGRESSLWDCAAEPWGQSDCKHEEDAGVRCSGDLSALSSYEDALAEAVYEELDYLVTQKEGLLGSPGFLSDGEDNDSRSAPEAPDQRTDAPGEDYDDAEEVPVPGAPPASQGSKEEVLPEKEYRMRSSQTRSSLNVSREEANTGEGEEIPWLLQGDKGDPEYDDVELSVQGTSTVTFW</sequence>
<evidence type="ECO:0000313" key="2">
    <source>
        <dbReference type="Proteomes" id="UP001057279"/>
    </source>
</evidence>
<name>A0ACB9VA02_9CETA</name>
<reference evidence="1" key="1">
    <citation type="submission" date="2022-03" db="EMBL/GenBank/DDBJ databases">
        <title>Genomic analyses of argali, domestic sheep and their hybrids provide insights into chromosomal evolution, heterosis and genetic basis of agronomic traits.</title>
        <authorList>
            <person name="Li M."/>
        </authorList>
    </citation>
    <scope>NUCLEOTIDE SEQUENCE</scope>
    <source>
        <strain evidence="1">F1 hybrid</strain>
    </source>
</reference>